<accession>A0ABT2VVB5</accession>
<proteinExistence type="predicted"/>
<evidence type="ECO:0000313" key="2">
    <source>
        <dbReference type="Proteomes" id="UP001208114"/>
    </source>
</evidence>
<name>A0ABT2VVB5_9FLAO</name>
<comment type="caution">
    <text evidence="1">The sequence shown here is derived from an EMBL/GenBank/DDBJ whole genome shotgun (WGS) entry which is preliminary data.</text>
</comment>
<evidence type="ECO:0000313" key="1">
    <source>
        <dbReference type="EMBL" id="MCU7613946.1"/>
    </source>
</evidence>
<reference evidence="2" key="1">
    <citation type="submission" date="2023-07" db="EMBL/GenBank/DDBJ databases">
        <title>Chryseobacterium sp. GMJ5 Genome sequencing and assembly.</title>
        <authorList>
            <person name="Jung Y."/>
        </authorList>
    </citation>
    <scope>NUCLEOTIDE SEQUENCE [LARGE SCALE GENOMIC DNA]</scope>
    <source>
        <strain evidence="2">GMJ5</strain>
    </source>
</reference>
<keyword evidence="2" id="KW-1185">Reference proteome</keyword>
<sequence length="472" mass="55761">MEKISEARLDLNSNLVINLDYPKLRTDNGLVLVDCYIINKNHDFENDQLYFNQLNSELEEGSFEIHAISKYGSKMVFHNMYLKSSTFPSFEFTFICLDHYSEYIFCETNIKPGALYINSIIVEGLNLKFNKSSTIKRERIMFGIDNSSTLSFQLDNTEVNFQYFNLKRKRFYNFNIGLIENTEDSNSIVLKFFGENLLPYSVYKIVRLSIKFFLSYIAGNNIIIRTESLTRDHYQYITKQYSLENLTEIYQNEFLPIYDVHFRHKNLLQDYIDTFPTYLYLDKLINLSEVVYLINQSKKVNIESGFFILLIAIEKLSYNLINSKLISLTNNFVIDNELFKSSKLKLIQKFKEVFEDQISNKEFEIFKSKINNLNTKGKTDNKIDLLLDYAEIEKSDDVNLLFPILRNIAIHEGQITTTTNDEYKNFNSLCNLINTIICNLIQYKGLRFIERKNQTNYIAKKERYKVDYRNYS</sequence>
<dbReference type="EMBL" id="JAOTEN010000001">
    <property type="protein sequence ID" value="MCU7613946.1"/>
    <property type="molecule type" value="Genomic_DNA"/>
</dbReference>
<protein>
    <recommendedName>
        <fullName evidence="3">ApeA N-terminal domain-containing protein</fullName>
    </recommendedName>
</protein>
<evidence type="ECO:0008006" key="3">
    <source>
        <dbReference type="Google" id="ProtNLM"/>
    </source>
</evidence>
<gene>
    <name evidence="1" type="ORF">N0B16_05810</name>
</gene>
<dbReference type="RefSeq" id="WP_262989785.1">
    <property type="nucleotide sequence ID" value="NZ_JAOTEN010000001.1"/>
</dbReference>
<dbReference type="Proteomes" id="UP001208114">
    <property type="component" value="Unassembled WGS sequence"/>
</dbReference>
<organism evidence="1 2">
    <name type="scientific">Chryseobacterium gilvum</name>
    <dbReference type="NCBI Taxonomy" id="2976534"/>
    <lineage>
        <taxon>Bacteria</taxon>
        <taxon>Pseudomonadati</taxon>
        <taxon>Bacteroidota</taxon>
        <taxon>Flavobacteriia</taxon>
        <taxon>Flavobacteriales</taxon>
        <taxon>Weeksellaceae</taxon>
        <taxon>Chryseobacterium group</taxon>
        <taxon>Chryseobacterium</taxon>
    </lineage>
</organism>